<dbReference type="PANTHER" id="PTHR37540:SF5">
    <property type="entry name" value="TRANSCRIPTION FACTOR DOMAIN-CONTAINING PROTEIN"/>
    <property type="match status" value="1"/>
</dbReference>
<proteinExistence type="predicted"/>
<protein>
    <recommendedName>
        <fullName evidence="4">Transcription factor domain-containing protein</fullName>
    </recommendedName>
</protein>
<accession>A0A3D8QA27</accession>
<feature type="compositionally biased region" description="Polar residues" evidence="1">
    <location>
        <begin position="7"/>
        <end position="30"/>
    </location>
</feature>
<evidence type="ECO:0000313" key="2">
    <source>
        <dbReference type="EMBL" id="RDW58468.1"/>
    </source>
</evidence>
<feature type="region of interest" description="Disordered" evidence="1">
    <location>
        <begin position="1"/>
        <end position="54"/>
    </location>
</feature>
<evidence type="ECO:0008006" key="4">
    <source>
        <dbReference type="Google" id="ProtNLM"/>
    </source>
</evidence>
<dbReference type="PANTHER" id="PTHR37540">
    <property type="entry name" value="TRANSCRIPTION FACTOR (ACR-2), PUTATIVE-RELATED-RELATED"/>
    <property type="match status" value="1"/>
</dbReference>
<keyword evidence="3" id="KW-1185">Reference proteome</keyword>
<evidence type="ECO:0000256" key="1">
    <source>
        <dbReference type="SAM" id="MobiDB-lite"/>
    </source>
</evidence>
<dbReference type="EMBL" id="PDLN01000021">
    <property type="protein sequence ID" value="RDW58468.1"/>
    <property type="molecule type" value="Genomic_DNA"/>
</dbReference>
<dbReference type="OrthoDB" id="4159781at2759"/>
<organism evidence="2 3">
    <name type="scientific">Coleophoma crateriformis</name>
    <dbReference type="NCBI Taxonomy" id="565419"/>
    <lineage>
        <taxon>Eukaryota</taxon>
        <taxon>Fungi</taxon>
        <taxon>Dikarya</taxon>
        <taxon>Ascomycota</taxon>
        <taxon>Pezizomycotina</taxon>
        <taxon>Leotiomycetes</taxon>
        <taxon>Helotiales</taxon>
        <taxon>Dermateaceae</taxon>
        <taxon>Coleophoma</taxon>
    </lineage>
</organism>
<feature type="compositionally biased region" description="Basic and acidic residues" evidence="1">
    <location>
        <begin position="33"/>
        <end position="51"/>
    </location>
</feature>
<dbReference type="AlphaFoldDB" id="A0A3D8QA27"/>
<name>A0A3D8QA27_9HELO</name>
<comment type="caution">
    <text evidence="2">The sequence shown here is derived from an EMBL/GenBank/DDBJ whole genome shotgun (WGS) entry which is preliminary data.</text>
</comment>
<evidence type="ECO:0000313" key="3">
    <source>
        <dbReference type="Proteomes" id="UP000256328"/>
    </source>
</evidence>
<dbReference type="Proteomes" id="UP000256328">
    <property type="component" value="Unassembled WGS sequence"/>
</dbReference>
<reference evidence="2 3" key="1">
    <citation type="journal article" date="2018" name="IMA Fungus">
        <title>IMA Genome-F 9: Draft genome sequence of Annulohypoxylon stygium, Aspergillus mulundensis, Berkeleyomyces basicola (syn. Thielaviopsis basicola), Ceratocystis smalleyi, two Cercospora beticola strains, Coleophoma cylindrospora, Fusarium fracticaudum, Phialophora cf. hyalina, and Morchella septimelata.</title>
        <authorList>
            <person name="Wingfield B.D."/>
            <person name="Bills G.F."/>
            <person name="Dong Y."/>
            <person name="Huang W."/>
            <person name="Nel W.J."/>
            <person name="Swalarsk-Parry B.S."/>
            <person name="Vaghefi N."/>
            <person name="Wilken P.M."/>
            <person name="An Z."/>
            <person name="de Beer Z.W."/>
            <person name="De Vos L."/>
            <person name="Chen L."/>
            <person name="Duong T.A."/>
            <person name="Gao Y."/>
            <person name="Hammerbacher A."/>
            <person name="Kikkert J.R."/>
            <person name="Li Y."/>
            <person name="Li H."/>
            <person name="Li K."/>
            <person name="Li Q."/>
            <person name="Liu X."/>
            <person name="Ma X."/>
            <person name="Naidoo K."/>
            <person name="Pethybridge S.J."/>
            <person name="Sun J."/>
            <person name="Steenkamp E.T."/>
            <person name="van der Nest M.A."/>
            <person name="van Wyk S."/>
            <person name="Wingfield M.J."/>
            <person name="Xiong C."/>
            <person name="Yue Q."/>
            <person name="Zhang X."/>
        </authorList>
    </citation>
    <scope>NUCLEOTIDE SEQUENCE [LARGE SCALE GENOMIC DNA]</scope>
    <source>
        <strain evidence="2 3">BP5796</strain>
    </source>
</reference>
<sequence length="480" mass="53842">MAKNSPPECQSTSSMSSQRNFEFITVSGSQLKGDPETQKRVRSHAQTDYRRKNPYPRRQISVQLDTSLLDRPTQMPSLCGSGHLMTPGPTTLLDASRSDPFSTFNVDRSSRSRRLWDHVYDGSCAKFRTLLEIGFLDLARETIAISPMLSASAWHLVHHLRCEQDPADDDAKYTMIAAHSLQQKLNNAATNTTDEVVITVLASAAYANMIKDPQLFRIHMNGLSQILRERARVCNLEFSPVLRMALFWIEVNGCFRADGTPQFPQPYSLLAARSQLAFSVSDLSQLSSNQAFEAVEASPAVLHVRKMLRSLNEIIDAELLVQDLWSNVLFSVFNLTPLLHNLFSMARGSVHDAILIRQRECLRLAAILYINDIRGRFDFEPGSGMLYGSKLQMMLNSPGMMPSWSRSNVSCIWILTVAACSDCLFDDLRSHFVARLSECVQMAGISSLEDFSATIKEFGWCEGAFGQVLYSLSSQIRFDQ</sequence>
<gene>
    <name evidence="2" type="ORF">BP5796_12398</name>
</gene>